<proteinExistence type="inferred from homology"/>
<dbReference type="AlphaFoldDB" id="A0A8S0TRA5"/>
<keyword evidence="6" id="KW-0812">Transmembrane</keyword>
<evidence type="ECO:0000256" key="6">
    <source>
        <dbReference type="ARBA" id="ARBA00022692"/>
    </source>
</evidence>
<evidence type="ECO:0000256" key="5">
    <source>
        <dbReference type="ARBA" id="ARBA00022679"/>
    </source>
</evidence>
<dbReference type="PANTHER" id="PTHR19300">
    <property type="entry name" value="BETA-1,4-GALACTOSYLTRANSFERASE"/>
    <property type="match status" value="1"/>
</dbReference>
<comment type="similarity">
    <text evidence="3">Belongs to the glycosyltransferase 7 family.</text>
</comment>
<dbReference type="PRINTS" id="PR02050">
    <property type="entry name" value="B14GALTRFASE"/>
</dbReference>
<comment type="pathway">
    <text evidence="2">Protein modification; protein glycosylation.</text>
</comment>
<keyword evidence="8" id="KW-1133">Transmembrane helix</keyword>
<keyword evidence="9" id="KW-0472">Membrane</keyword>
<evidence type="ECO:0000256" key="1">
    <source>
        <dbReference type="ARBA" id="ARBA00004606"/>
    </source>
</evidence>
<comment type="subcellular location">
    <subcellularLocation>
        <location evidence="1">Membrane</location>
        <topology evidence="1">Single-pass type II membrane protein</topology>
    </subcellularLocation>
</comment>
<evidence type="ECO:0000256" key="2">
    <source>
        <dbReference type="ARBA" id="ARBA00004922"/>
    </source>
</evidence>
<protein>
    <submittedName>
        <fullName evidence="13">Beta-1,4-galactosyltransferase 7</fullName>
    </submittedName>
</protein>
<dbReference type="GO" id="GO:0005794">
    <property type="term" value="C:Golgi apparatus"/>
    <property type="evidence" value="ECO:0007669"/>
    <property type="project" value="TreeGrafter"/>
</dbReference>
<dbReference type="EMBL" id="CACTIH010007260">
    <property type="protein sequence ID" value="CAA3006403.1"/>
    <property type="molecule type" value="Genomic_DNA"/>
</dbReference>
<evidence type="ECO:0000256" key="10">
    <source>
        <dbReference type="ARBA" id="ARBA00023180"/>
    </source>
</evidence>
<dbReference type="SUPFAM" id="SSF53448">
    <property type="entry name" value="Nucleotide-diphospho-sugar transferases"/>
    <property type="match status" value="1"/>
</dbReference>
<name>A0A8S0TRA5_OLEEU</name>
<sequence>MLSYLVGRRRRLVATLISILVTIYILTRHKKVSHEEDADAAFEETTKGPRLAILVPFRDRFDELMTFVPYMTRYLQNQPIGPFKIFILNQSNKYRFNRGALANVGFMLAKSQSDYIAIHDIDLIPVNRNLSYGYPETGPHHLTAPEYHPNYNYDKYFGGILLISNEHFELVNGFSNRYFGWGLEDDEFYTRVKAAKLKISRPMNLTTGKNDTFIHFHYGRKRDSNRSREQRDALKYRDRITGLRDLKYSVTSKHSLMIDGEFECLVFNIELHCDTKQTPWCLPNHTKQRGHATSKKTTTQ</sequence>
<dbReference type="GO" id="GO:0030166">
    <property type="term" value="P:proteoglycan biosynthetic process"/>
    <property type="evidence" value="ECO:0007669"/>
    <property type="project" value="TreeGrafter"/>
</dbReference>
<evidence type="ECO:0000256" key="7">
    <source>
        <dbReference type="ARBA" id="ARBA00022968"/>
    </source>
</evidence>
<dbReference type="InterPro" id="IPR003859">
    <property type="entry name" value="Galactosyl_T"/>
</dbReference>
<dbReference type="Proteomes" id="UP000594638">
    <property type="component" value="Unassembled WGS sequence"/>
</dbReference>
<evidence type="ECO:0000259" key="12">
    <source>
        <dbReference type="Pfam" id="PF13733"/>
    </source>
</evidence>
<keyword evidence="14" id="KW-1185">Reference proteome</keyword>
<evidence type="ECO:0000256" key="9">
    <source>
        <dbReference type="ARBA" id="ARBA00023136"/>
    </source>
</evidence>
<dbReference type="InterPro" id="IPR027791">
    <property type="entry name" value="Galactosyl_T_C"/>
</dbReference>
<evidence type="ECO:0000256" key="4">
    <source>
        <dbReference type="ARBA" id="ARBA00022676"/>
    </source>
</evidence>
<dbReference type="Pfam" id="PF02709">
    <property type="entry name" value="Glyco_transf_7C"/>
    <property type="match status" value="1"/>
</dbReference>
<dbReference type="PANTHER" id="PTHR19300:SF30">
    <property type="entry name" value="BETA-1,4-GALACTOSYLTRANSFERASE 7"/>
    <property type="match status" value="1"/>
</dbReference>
<organism evidence="13 14">
    <name type="scientific">Olea europaea subsp. europaea</name>
    <dbReference type="NCBI Taxonomy" id="158383"/>
    <lineage>
        <taxon>Eukaryota</taxon>
        <taxon>Viridiplantae</taxon>
        <taxon>Streptophyta</taxon>
        <taxon>Embryophyta</taxon>
        <taxon>Tracheophyta</taxon>
        <taxon>Spermatophyta</taxon>
        <taxon>Magnoliopsida</taxon>
        <taxon>eudicotyledons</taxon>
        <taxon>Gunneridae</taxon>
        <taxon>Pentapetalae</taxon>
        <taxon>asterids</taxon>
        <taxon>lamiids</taxon>
        <taxon>Lamiales</taxon>
        <taxon>Oleaceae</taxon>
        <taxon>Oleeae</taxon>
        <taxon>Olea</taxon>
    </lineage>
</organism>
<dbReference type="Gramene" id="OE9A091812T1">
    <property type="protein sequence ID" value="OE9A091812C1"/>
    <property type="gene ID" value="OE9A091812"/>
</dbReference>
<keyword evidence="4" id="KW-0328">Glycosyltransferase</keyword>
<dbReference type="Pfam" id="PF13733">
    <property type="entry name" value="Glyco_transf_7N"/>
    <property type="match status" value="1"/>
</dbReference>
<evidence type="ECO:0000259" key="11">
    <source>
        <dbReference type="Pfam" id="PF02709"/>
    </source>
</evidence>
<accession>A0A8S0TRA5</accession>
<dbReference type="GO" id="GO:0016020">
    <property type="term" value="C:membrane"/>
    <property type="evidence" value="ECO:0007669"/>
    <property type="project" value="UniProtKB-SubCell"/>
</dbReference>
<gene>
    <name evidence="13" type="ORF">OLEA9_A091812</name>
</gene>
<keyword evidence="5" id="KW-0808">Transferase</keyword>
<dbReference type="Gene3D" id="3.90.550.10">
    <property type="entry name" value="Spore Coat Polysaccharide Biosynthesis Protein SpsA, Chain A"/>
    <property type="match status" value="1"/>
</dbReference>
<keyword evidence="10" id="KW-0325">Glycoprotein</keyword>
<feature type="domain" description="Galactosyltransferase C-terminal" evidence="11">
    <location>
        <begin position="141"/>
        <end position="209"/>
    </location>
</feature>
<evidence type="ECO:0000256" key="8">
    <source>
        <dbReference type="ARBA" id="ARBA00022989"/>
    </source>
</evidence>
<dbReference type="InterPro" id="IPR029044">
    <property type="entry name" value="Nucleotide-diphossugar_trans"/>
</dbReference>
<keyword evidence="7" id="KW-0735">Signal-anchor</keyword>
<dbReference type="GO" id="GO:0005975">
    <property type="term" value="P:carbohydrate metabolic process"/>
    <property type="evidence" value="ECO:0007669"/>
    <property type="project" value="InterPro"/>
</dbReference>
<comment type="caution">
    <text evidence="13">The sequence shown here is derived from an EMBL/GenBank/DDBJ whole genome shotgun (WGS) entry which is preliminary data.</text>
</comment>
<feature type="domain" description="Galactosyltransferase N-terminal" evidence="12">
    <location>
        <begin position="49"/>
        <end position="132"/>
    </location>
</feature>
<evidence type="ECO:0000313" key="13">
    <source>
        <dbReference type="EMBL" id="CAA3006403.1"/>
    </source>
</evidence>
<dbReference type="OrthoDB" id="508846at2759"/>
<evidence type="ECO:0000256" key="3">
    <source>
        <dbReference type="ARBA" id="ARBA00005735"/>
    </source>
</evidence>
<dbReference type="GO" id="GO:0046525">
    <property type="term" value="F:xylosylprotein 4-beta-galactosyltransferase activity"/>
    <property type="evidence" value="ECO:0007669"/>
    <property type="project" value="TreeGrafter"/>
</dbReference>
<evidence type="ECO:0000313" key="14">
    <source>
        <dbReference type="Proteomes" id="UP000594638"/>
    </source>
</evidence>
<reference evidence="13 14" key="1">
    <citation type="submission" date="2019-12" db="EMBL/GenBank/DDBJ databases">
        <authorList>
            <person name="Alioto T."/>
            <person name="Alioto T."/>
            <person name="Gomez Garrido J."/>
        </authorList>
    </citation>
    <scope>NUCLEOTIDE SEQUENCE [LARGE SCALE GENOMIC DNA]</scope>
</reference>
<dbReference type="InterPro" id="IPR027995">
    <property type="entry name" value="Galactosyl_T_N"/>
</dbReference>